<dbReference type="RefSeq" id="XP_030979667.1">
    <property type="nucleotide sequence ID" value="XM_031130643.1"/>
</dbReference>
<dbReference type="Proteomes" id="UP000515153">
    <property type="component" value="Chromosome VII"/>
</dbReference>
<reference evidence="2" key="2">
    <citation type="submission" date="2019-10" db="EMBL/GenBank/DDBJ databases">
        <authorList>
            <consortium name="NCBI Genome Project"/>
        </authorList>
    </citation>
    <scope>NUCLEOTIDE SEQUENCE</scope>
    <source>
        <strain evidence="2">NI907</strain>
    </source>
</reference>
<dbReference type="AlphaFoldDB" id="A0A6P8AXS4"/>
<protein>
    <submittedName>
        <fullName evidence="2">Uncharacterized protein</fullName>
    </submittedName>
</protein>
<evidence type="ECO:0000313" key="2">
    <source>
        <dbReference type="RefSeq" id="XP_030979667.1"/>
    </source>
</evidence>
<proteinExistence type="predicted"/>
<organism evidence="1 2">
    <name type="scientific">Pyricularia grisea</name>
    <name type="common">Crabgrass-specific blast fungus</name>
    <name type="synonym">Magnaporthe grisea</name>
    <dbReference type="NCBI Taxonomy" id="148305"/>
    <lineage>
        <taxon>Eukaryota</taxon>
        <taxon>Fungi</taxon>
        <taxon>Dikarya</taxon>
        <taxon>Ascomycota</taxon>
        <taxon>Pezizomycotina</taxon>
        <taxon>Sordariomycetes</taxon>
        <taxon>Sordariomycetidae</taxon>
        <taxon>Magnaporthales</taxon>
        <taxon>Pyriculariaceae</taxon>
        <taxon>Pyricularia</taxon>
    </lineage>
</organism>
<reference evidence="1 2" key="1">
    <citation type="journal article" date="2019" name="Mol. Biol. Evol.">
        <title>Blast fungal genomes show frequent chromosomal changes, gene gains and losses, and effector gene turnover.</title>
        <authorList>
            <person name="Gomez Luciano L.B."/>
            <person name="Jason Tsai I."/>
            <person name="Chuma I."/>
            <person name="Tosa Y."/>
            <person name="Chen Y.H."/>
            <person name="Li J.Y."/>
            <person name="Li M.Y."/>
            <person name="Jade Lu M.Y."/>
            <person name="Nakayashiki H."/>
            <person name="Li W.H."/>
        </authorList>
    </citation>
    <scope>NUCLEOTIDE SEQUENCE [LARGE SCALE GENOMIC DNA]</scope>
    <source>
        <strain evidence="1 2">NI907</strain>
    </source>
</reference>
<keyword evidence="1" id="KW-1185">Reference proteome</keyword>
<gene>
    <name evidence="2" type="ORF">PgNI_10670</name>
</gene>
<reference evidence="2" key="3">
    <citation type="submission" date="2025-08" db="UniProtKB">
        <authorList>
            <consortium name="RefSeq"/>
        </authorList>
    </citation>
    <scope>IDENTIFICATION</scope>
    <source>
        <strain evidence="2">NI907</strain>
    </source>
</reference>
<evidence type="ECO:0000313" key="1">
    <source>
        <dbReference type="Proteomes" id="UP000515153"/>
    </source>
</evidence>
<dbReference type="KEGG" id="pgri:PgNI_10670"/>
<sequence length="38" mass="4210">MSRKWRGCTPPVSYLALPSTRQVVDLRSASTHQPSPAK</sequence>
<accession>A0A6P8AXS4</accession>
<dbReference type="GeneID" id="41965549"/>
<name>A0A6P8AXS4_PYRGI</name>